<accession>A0A243WGA2</accession>
<evidence type="ECO:0000313" key="2">
    <source>
        <dbReference type="Proteomes" id="UP000194873"/>
    </source>
</evidence>
<dbReference type="InterPro" id="IPR011473">
    <property type="entry name" value="DUF1579"/>
</dbReference>
<comment type="caution">
    <text evidence="1">The sequence shown here is derived from an EMBL/GenBank/DDBJ whole genome shotgun (WGS) entry which is preliminary data.</text>
</comment>
<name>A0A243WGA2_9BACT</name>
<evidence type="ECO:0000313" key="1">
    <source>
        <dbReference type="EMBL" id="OUJ74537.1"/>
    </source>
</evidence>
<protein>
    <recommendedName>
        <fullName evidence="3">DUF1579 domain-containing protein</fullName>
    </recommendedName>
</protein>
<sequence>MQPTVFFPNHYGPQMKLLALTTLSSLCLAHVALGQQPLAATKAKTSAPVTAVATEQPGAADEFHKMLARSNGAWTGQATMTFSPDAPPMTSTSTLINHMAMGGLYQVSEITYVIMGKPITGIRVTGYDANKKIFTRAMIQDGGNGVAMEGPWDAASKTMTFRYQQMNNATGKAADMKEVYTIVDANTEVLEIYRVDPQTGQESKILHVKWTRNQ</sequence>
<evidence type="ECO:0008006" key="3">
    <source>
        <dbReference type="Google" id="ProtNLM"/>
    </source>
</evidence>
<dbReference type="Pfam" id="PF07617">
    <property type="entry name" value="DUF1579"/>
    <property type="match status" value="1"/>
</dbReference>
<organism evidence="1 2">
    <name type="scientific">Hymenobacter crusticola</name>
    <dbReference type="NCBI Taxonomy" id="1770526"/>
    <lineage>
        <taxon>Bacteria</taxon>
        <taxon>Pseudomonadati</taxon>
        <taxon>Bacteroidota</taxon>
        <taxon>Cytophagia</taxon>
        <taxon>Cytophagales</taxon>
        <taxon>Hymenobacteraceae</taxon>
        <taxon>Hymenobacter</taxon>
    </lineage>
</organism>
<dbReference type="EMBL" id="MTSE01000003">
    <property type="protein sequence ID" value="OUJ74537.1"/>
    <property type="molecule type" value="Genomic_DNA"/>
</dbReference>
<keyword evidence="2" id="KW-1185">Reference proteome</keyword>
<dbReference type="OrthoDB" id="277821at2"/>
<dbReference type="Proteomes" id="UP000194873">
    <property type="component" value="Unassembled WGS sequence"/>
</dbReference>
<dbReference type="AlphaFoldDB" id="A0A243WGA2"/>
<gene>
    <name evidence="1" type="ORF">BXP70_07085</name>
</gene>
<reference evidence="1 2" key="1">
    <citation type="submission" date="2017-01" db="EMBL/GenBank/DDBJ databases">
        <title>A new Hymenobacter.</title>
        <authorList>
            <person name="Liang Y."/>
            <person name="Feng F."/>
        </authorList>
    </citation>
    <scope>NUCLEOTIDE SEQUENCE [LARGE SCALE GENOMIC DNA]</scope>
    <source>
        <strain evidence="1">MIMBbqt21</strain>
    </source>
</reference>
<proteinExistence type="predicted"/>